<evidence type="ECO:0000313" key="2">
    <source>
        <dbReference type="EMBL" id="RHB37144.1"/>
    </source>
</evidence>
<dbReference type="InterPro" id="IPR012341">
    <property type="entry name" value="6hp_glycosidase-like_sf"/>
</dbReference>
<dbReference type="SUPFAM" id="SSF48208">
    <property type="entry name" value="Six-hairpin glycosidases"/>
    <property type="match status" value="1"/>
</dbReference>
<feature type="signal peptide" evidence="1">
    <location>
        <begin position="1"/>
        <end position="20"/>
    </location>
</feature>
<evidence type="ECO:0000256" key="1">
    <source>
        <dbReference type="SAM" id="SignalP"/>
    </source>
</evidence>
<gene>
    <name evidence="2" type="ORF">DW888_06265</name>
</gene>
<organism evidence="2 3">
    <name type="scientific">Bacteroides nordii</name>
    <dbReference type="NCBI Taxonomy" id="291645"/>
    <lineage>
        <taxon>Bacteria</taxon>
        <taxon>Pseudomonadati</taxon>
        <taxon>Bacteroidota</taxon>
        <taxon>Bacteroidia</taxon>
        <taxon>Bacteroidales</taxon>
        <taxon>Bacteroidaceae</taxon>
        <taxon>Bacteroides</taxon>
    </lineage>
</organism>
<keyword evidence="1" id="KW-0732">Signal</keyword>
<dbReference type="Proteomes" id="UP000284379">
    <property type="component" value="Unassembled WGS sequence"/>
</dbReference>
<comment type="caution">
    <text evidence="2">The sequence shown here is derived from an EMBL/GenBank/DDBJ whole genome shotgun (WGS) entry which is preliminary data.</text>
</comment>
<feature type="chain" id="PRO_5019043039" description="T9SS C-terminal target domain-containing protein" evidence="1">
    <location>
        <begin position="21"/>
        <end position="934"/>
    </location>
</feature>
<sequence length="934" mass="106794">MKKQVLSSLFILFLPFYICAQIPDTEQLRESDKNQSRDLSIPGSRLVLNPFAFYNATPSTTPSDFSNHPSLPLNIGYLSTERIGERRIDNALLLYRYKGQSSASTLETGWQADLTSTVKWYPENGSKLEIIEEGLKMSVNSNANPSYKSLTTTNRISIDLDKTPILTLYMPQASGKWSLKIRNTQNEEVTLRTDASGTGTFEYDLRELTTWKGNQRISFNLWAIGLNSYFVLGDMRFIGINGEEACEEAVSYSTEWLPNELPFKATYSDGTTLTGTDFFYDKNTIARQIKFDPSNNNSSFILAGYYAGKDISVTNDILKTNNGTFSFAVKSDVFSPSEIIFYKSKIELKSQINGSSNPGYGPYWAVKFNINLLQKNELKTAVAFSYSNDNEDSSTITNRINAPFNGDNMQTQYTERKMFWNNFLKKVPCPSNFSIETVDNYGITAEQVRRDYYNAWVFVAQNVLEPDPVHFPYPQVVTGKGSMWDESDDRAPYSATWESFFGIQFYAFIDPETAWNAFEGLMSLTDKDGVIGGESLPSRKAQTAWILYQTTQDKERLEKIYAPLERYLNWRLVYPHWIYNSYPDKNKKDAEFAFSAIIDIDYMIKISEIIRDEQTANEWRTKQKDFYNQCLPWFWRTPTTFPSQYYDLSTQGRSEGHPYWVTSGLHMNLLSGDYLESLYSLFSFNFNPKKNFGGSGMGFPKYPDVSYTLYGLLEHQKTKKAENVIDACIRDICRSGGWFSEQYETTDTPYPTGVRPSLFGASMIIDFVMIKNGFRYDMGVPYIQNLFRKAATISGIRYGNDVLNIECDTEGNYSISGSYINTPRIIRTNYGESVPVYKDGNPSQIKVNNVNDEIMKISNNYTSSPFVSIYVPLNQIYSLYLYDLKGSLQAILANQKVSTESEKKYYLNNYHPQPYLICLHLPGELYSNKVIVSH</sequence>
<proteinExistence type="predicted"/>
<reference evidence="2 3" key="1">
    <citation type="submission" date="2018-08" db="EMBL/GenBank/DDBJ databases">
        <title>A genome reference for cultivated species of the human gut microbiota.</title>
        <authorList>
            <person name="Zou Y."/>
            <person name="Xue W."/>
            <person name="Luo G."/>
        </authorList>
    </citation>
    <scope>NUCLEOTIDE SEQUENCE [LARGE SCALE GENOMIC DNA]</scope>
    <source>
        <strain evidence="2 3">AM40-30BH</strain>
    </source>
</reference>
<protein>
    <recommendedName>
        <fullName evidence="4">T9SS C-terminal target domain-containing protein</fullName>
    </recommendedName>
</protein>
<evidence type="ECO:0000313" key="3">
    <source>
        <dbReference type="Proteomes" id="UP000284379"/>
    </source>
</evidence>
<dbReference type="EMBL" id="QSGO01000003">
    <property type="protein sequence ID" value="RHB37144.1"/>
    <property type="molecule type" value="Genomic_DNA"/>
</dbReference>
<name>A0A413VUF0_9BACE</name>
<dbReference type="Gene3D" id="1.50.10.10">
    <property type="match status" value="1"/>
</dbReference>
<dbReference type="AlphaFoldDB" id="A0A413VUF0"/>
<dbReference type="InterPro" id="IPR008928">
    <property type="entry name" value="6-hairpin_glycosidase_sf"/>
</dbReference>
<evidence type="ECO:0008006" key="4">
    <source>
        <dbReference type="Google" id="ProtNLM"/>
    </source>
</evidence>
<dbReference type="RefSeq" id="WP_002558830.1">
    <property type="nucleotide sequence ID" value="NZ_CABJFV010000003.1"/>
</dbReference>
<accession>A0A413VUF0</accession>
<dbReference type="GO" id="GO:0005975">
    <property type="term" value="P:carbohydrate metabolic process"/>
    <property type="evidence" value="ECO:0007669"/>
    <property type="project" value="InterPro"/>
</dbReference>